<keyword evidence="9" id="KW-1185">Reference proteome</keyword>
<keyword evidence="3 6" id="KW-0812">Transmembrane</keyword>
<evidence type="ECO:0000313" key="8">
    <source>
        <dbReference type="EMBL" id="PKR78220.1"/>
    </source>
</evidence>
<dbReference type="InterPro" id="IPR032816">
    <property type="entry name" value="VTT_dom"/>
</dbReference>
<dbReference type="OrthoDB" id="9812980at2"/>
<evidence type="ECO:0000256" key="4">
    <source>
        <dbReference type="ARBA" id="ARBA00022989"/>
    </source>
</evidence>
<keyword evidence="4 6" id="KW-1133">Transmembrane helix</keyword>
<accession>A0A2I0QVS8</accession>
<protein>
    <recommendedName>
        <fullName evidence="6">TVP38/TMEM64 family membrane protein</fullName>
    </recommendedName>
</protein>
<dbReference type="PANTHER" id="PTHR12677:SF59">
    <property type="entry name" value="GOLGI APPARATUS MEMBRANE PROTEIN TVP38-RELATED"/>
    <property type="match status" value="1"/>
</dbReference>
<feature type="transmembrane region" description="Helical" evidence="6">
    <location>
        <begin position="75"/>
        <end position="98"/>
    </location>
</feature>
<name>A0A2I0QVS8_9BACI</name>
<dbReference type="PANTHER" id="PTHR12677">
    <property type="entry name" value="GOLGI APPARATUS MEMBRANE PROTEIN TVP38-RELATED"/>
    <property type="match status" value="1"/>
</dbReference>
<dbReference type="Pfam" id="PF09335">
    <property type="entry name" value="VTT_dom"/>
    <property type="match status" value="1"/>
</dbReference>
<feature type="domain" description="VTT" evidence="7">
    <location>
        <begin position="61"/>
        <end position="177"/>
    </location>
</feature>
<evidence type="ECO:0000256" key="1">
    <source>
        <dbReference type="ARBA" id="ARBA00004651"/>
    </source>
</evidence>
<feature type="transmembrane region" description="Helical" evidence="6">
    <location>
        <begin position="34"/>
        <end position="55"/>
    </location>
</feature>
<comment type="subcellular location">
    <subcellularLocation>
        <location evidence="1 6">Cell membrane</location>
        <topology evidence="1 6">Multi-pass membrane protein</topology>
    </subcellularLocation>
</comment>
<evidence type="ECO:0000313" key="9">
    <source>
        <dbReference type="Proteomes" id="UP000243524"/>
    </source>
</evidence>
<dbReference type="GO" id="GO:0005886">
    <property type="term" value="C:plasma membrane"/>
    <property type="evidence" value="ECO:0007669"/>
    <property type="project" value="UniProtKB-SubCell"/>
</dbReference>
<dbReference type="RefSeq" id="WP_101329892.1">
    <property type="nucleotide sequence ID" value="NZ_PJNH01000001.1"/>
</dbReference>
<organism evidence="8 9">
    <name type="scientific">Halalkalibacillus sediminis</name>
    <dbReference type="NCBI Taxonomy" id="2018042"/>
    <lineage>
        <taxon>Bacteria</taxon>
        <taxon>Bacillati</taxon>
        <taxon>Bacillota</taxon>
        <taxon>Bacilli</taxon>
        <taxon>Bacillales</taxon>
        <taxon>Bacillaceae</taxon>
        <taxon>Halalkalibacillus</taxon>
    </lineage>
</organism>
<feature type="transmembrane region" description="Helical" evidence="6">
    <location>
        <begin position="157"/>
        <end position="175"/>
    </location>
</feature>
<keyword evidence="2 6" id="KW-1003">Cell membrane</keyword>
<feature type="transmembrane region" description="Helical" evidence="6">
    <location>
        <begin position="187"/>
        <end position="204"/>
    </location>
</feature>
<evidence type="ECO:0000256" key="3">
    <source>
        <dbReference type="ARBA" id="ARBA00022692"/>
    </source>
</evidence>
<comment type="caution">
    <text evidence="8">The sequence shown here is derived from an EMBL/GenBank/DDBJ whole genome shotgun (WGS) entry which is preliminary data.</text>
</comment>
<keyword evidence="5 6" id="KW-0472">Membrane</keyword>
<comment type="similarity">
    <text evidence="6">Belongs to the TVP38/TMEM64 family.</text>
</comment>
<dbReference type="EMBL" id="PJNH01000001">
    <property type="protein sequence ID" value="PKR78220.1"/>
    <property type="molecule type" value="Genomic_DNA"/>
</dbReference>
<dbReference type="InterPro" id="IPR015414">
    <property type="entry name" value="TMEM64"/>
</dbReference>
<evidence type="ECO:0000256" key="2">
    <source>
        <dbReference type="ARBA" id="ARBA00022475"/>
    </source>
</evidence>
<reference evidence="8 9" key="1">
    <citation type="submission" date="2017-06" db="EMBL/GenBank/DDBJ databases">
        <title>the draft geome sequence of Illustriluteabacillus marina B3227.</title>
        <authorList>
            <person name="He R.-H."/>
            <person name="Du Z.-J."/>
        </authorList>
    </citation>
    <scope>NUCLEOTIDE SEQUENCE [LARGE SCALE GENOMIC DNA]</scope>
    <source>
        <strain evidence="8 9">B3227</strain>
    </source>
</reference>
<feature type="transmembrane region" description="Helical" evidence="6">
    <location>
        <begin position="6"/>
        <end position="22"/>
    </location>
</feature>
<proteinExistence type="inferred from homology"/>
<sequence length="219" mass="24748">MEWKHVWKGIVVLIFVLVLYSFNQRLLNFSPEDIRTLIYTAGWLAPVFYIVLFTLRPLVLFPASVFSIVGGLAFGAYFGSLLALIGAVSGAVLSFILARKYGERFVRKAPTGKMYEIKEKFEEKGFFYILMLRFLPVVNFDLISYSAGLSKVKIKDFIKATTLGIIPGTLIYNFLGASLVEGDRTTMIIVGTIYLIVIVVPVIWNKQIMKRIEEVPEKS</sequence>
<dbReference type="AlphaFoldDB" id="A0A2I0QVS8"/>
<gene>
    <name evidence="8" type="ORF">CEY16_00225</name>
</gene>
<evidence type="ECO:0000256" key="6">
    <source>
        <dbReference type="RuleBase" id="RU366058"/>
    </source>
</evidence>
<evidence type="ECO:0000256" key="5">
    <source>
        <dbReference type="ARBA" id="ARBA00023136"/>
    </source>
</evidence>
<dbReference type="Proteomes" id="UP000243524">
    <property type="component" value="Unassembled WGS sequence"/>
</dbReference>
<evidence type="ECO:0000259" key="7">
    <source>
        <dbReference type="Pfam" id="PF09335"/>
    </source>
</evidence>